<dbReference type="EMBL" id="UINC01021153">
    <property type="protein sequence ID" value="SVA88107.1"/>
    <property type="molecule type" value="Genomic_DNA"/>
</dbReference>
<evidence type="ECO:0000313" key="1">
    <source>
        <dbReference type="EMBL" id="SVA88107.1"/>
    </source>
</evidence>
<proteinExistence type="predicted"/>
<sequence>MKSGVDVQSDNFRTYKKKSDSEFNHPYKNPYTVKQYKKLGENFIAIAYEHNNNSIFNILEKVDGKWKSLHKEEIPMKITKSKLKEIIKEEVKSLLVEGTRWLVGIEAPNGKIASTYGHWDGYPEYVGKLLKKHYSNPAKVKHLMKLGKQGISSLDKSAKGAKDHSFDNPVKGQTVFYGRD</sequence>
<organism evidence="1">
    <name type="scientific">marine metagenome</name>
    <dbReference type="NCBI Taxonomy" id="408172"/>
    <lineage>
        <taxon>unclassified sequences</taxon>
        <taxon>metagenomes</taxon>
        <taxon>ecological metagenomes</taxon>
    </lineage>
</organism>
<reference evidence="1" key="1">
    <citation type="submission" date="2018-05" db="EMBL/GenBank/DDBJ databases">
        <authorList>
            <person name="Lanie J.A."/>
            <person name="Ng W.-L."/>
            <person name="Kazmierczak K.M."/>
            <person name="Andrzejewski T.M."/>
            <person name="Davidsen T.M."/>
            <person name="Wayne K.J."/>
            <person name="Tettelin H."/>
            <person name="Glass J.I."/>
            <person name="Rusch D."/>
            <person name="Podicherti R."/>
            <person name="Tsui H.-C.T."/>
            <person name="Winkler M.E."/>
        </authorList>
    </citation>
    <scope>NUCLEOTIDE SEQUENCE</scope>
</reference>
<name>A0A381ZH78_9ZZZZ</name>
<protein>
    <submittedName>
        <fullName evidence="1">Uncharacterized protein</fullName>
    </submittedName>
</protein>
<accession>A0A381ZH78</accession>
<feature type="non-terminal residue" evidence="1">
    <location>
        <position position="180"/>
    </location>
</feature>
<dbReference type="AlphaFoldDB" id="A0A381ZH78"/>
<gene>
    <name evidence="1" type="ORF">METZ01_LOCUS140961</name>
</gene>